<dbReference type="PANTHER" id="PTHR36832">
    <property type="entry name" value="SLR1174 PROTEIN-RELATED"/>
    <property type="match status" value="1"/>
</dbReference>
<accession>A0ABS2RJY4</accession>
<dbReference type="Proteomes" id="UP000704762">
    <property type="component" value="Unassembled WGS sequence"/>
</dbReference>
<keyword evidence="1" id="KW-1133">Transmembrane helix</keyword>
<feature type="transmembrane region" description="Helical" evidence="1">
    <location>
        <begin position="230"/>
        <end position="252"/>
    </location>
</feature>
<evidence type="ECO:0000313" key="3">
    <source>
        <dbReference type="Proteomes" id="UP000704762"/>
    </source>
</evidence>
<keyword evidence="3" id="KW-1185">Reference proteome</keyword>
<proteinExistence type="predicted"/>
<organism evidence="2 3">
    <name type="scientific">Microlunatus panaciterrae</name>
    <dbReference type="NCBI Taxonomy" id="400768"/>
    <lineage>
        <taxon>Bacteria</taxon>
        <taxon>Bacillati</taxon>
        <taxon>Actinomycetota</taxon>
        <taxon>Actinomycetes</taxon>
        <taxon>Propionibacteriales</taxon>
        <taxon>Propionibacteriaceae</taxon>
        <taxon>Microlunatus</taxon>
    </lineage>
</organism>
<comment type="caution">
    <text evidence="2">The sequence shown here is derived from an EMBL/GenBank/DDBJ whole genome shotgun (WGS) entry which is preliminary data.</text>
</comment>
<dbReference type="RefSeq" id="WP_204917975.1">
    <property type="nucleotide sequence ID" value="NZ_BAAAQP010000001.1"/>
</dbReference>
<reference evidence="2 3" key="1">
    <citation type="submission" date="2021-01" db="EMBL/GenBank/DDBJ databases">
        <title>Sequencing the genomes of 1000 actinobacteria strains.</title>
        <authorList>
            <person name="Klenk H.-P."/>
        </authorList>
    </citation>
    <scope>NUCLEOTIDE SEQUENCE [LARGE SCALE GENOMIC DNA]</scope>
    <source>
        <strain evidence="2 3">DSM 18662</strain>
    </source>
</reference>
<feature type="transmembrane region" description="Helical" evidence="1">
    <location>
        <begin position="141"/>
        <end position="163"/>
    </location>
</feature>
<keyword evidence="1" id="KW-0812">Transmembrane</keyword>
<dbReference type="InterPro" id="IPR010390">
    <property type="entry name" value="ABC-2_transporter-like"/>
</dbReference>
<evidence type="ECO:0000256" key="1">
    <source>
        <dbReference type="SAM" id="Phobius"/>
    </source>
</evidence>
<dbReference type="PANTHER" id="PTHR36832:SF2">
    <property type="entry name" value="INTEGRAL MEMBRANE PROTEIN"/>
    <property type="match status" value="1"/>
</dbReference>
<feature type="transmembrane region" description="Helical" evidence="1">
    <location>
        <begin position="112"/>
        <end position="135"/>
    </location>
</feature>
<feature type="transmembrane region" description="Helical" evidence="1">
    <location>
        <begin position="175"/>
        <end position="194"/>
    </location>
</feature>
<feature type="transmembrane region" description="Helical" evidence="1">
    <location>
        <begin position="20"/>
        <end position="47"/>
    </location>
</feature>
<name>A0ABS2RJY4_9ACTN</name>
<protein>
    <submittedName>
        <fullName evidence="2">ABC-2 type transport system permease protein</fullName>
    </submittedName>
</protein>
<dbReference type="Pfam" id="PF06182">
    <property type="entry name" value="ABC2_membrane_6"/>
    <property type="match status" value="1"/>
</dbReference>
<sequence length="264" mass="28911">MHRYLELARAEFRRHSTYRLAIAAGIFTNTIFGFIRAGVLFAAIAAAGGSINGYDPQQASTYVWLGQALLAPVAMYGWTEVSDRVRTGQIAIDLARPVDLQLSYWARDLGRAAFALPTRGLPPLLLGALIIGIALPPSWTAYPLGLVSLVLGISISFLCRYGMNLISFWTLDIQGYLNAYVLVLGLLSGFYVPVHIFPDWLRQAAYASPFPSMFQAPIDVLSGRASGVEAFPVLGVQLLWLVLLVVLTRLMLWRAAKRLVVQGG</sequence>
<keyword evidence="1" id="KW-0472">Membrane</keyword>
<feature type="transmembrane region" description="Helical" evidence="1">
    <location>
        <begin position="59"/>
        <end position="78"/>
    </location>
</feature>
<gene>
    <name evidence="2" type="ORF">JOE57_002231</name>
</gene>
<evidence type="ECO:0000313" key="2">
    <source>
        <dbReference type="EMBL" id="MBM7799310.1"/>
    </source>
</evidence>
<dbReference type="EMBL" id="JAFBCF010000001">
    <property type="protein sequence ID" value="MBM7799310.1"/>
    <property type="molecule type" value="Genomic_DNA"/>
</dbReference>